<name>A0A9P8SAA2_9HYPO</name>
<dbReference type="Proteomes" id="UP000764110">
    <property type="component" value="Unassembled WGS sequence"/>
</dbReference>
<comment type="caution">
    <text evidence="1">The sequence shown here is derived from an EMBL/GenBank/DDBJ whole genome shotgun (WGS) entry which is preliminary data.</text>
</comment>
<accession>A0A9P8SAA2</accession>
<protein>
    <submittedName>
        <fullName evidence="1">Uncharacterized protein</fullName>
    </submittedName>
</protein>
<gene>
    <name evidence="1" type="ORF">MHUMG1_03234</name>
</gene>
<dbReference type="EMBL" id="JACEFI010000004">
    <property type="protein sequence ID" value="KAH0599119.1"/>
    <property type="molecule type" value="Genomic_DNA"/>
</dbReference>
<organism evidence="1 2">
    <name type="scientific">Metarhizium humberi</name>
    <dbReference type="NCBI Taxonomy" id="2596975"/>
    <lineage>
        <taxon>Eukaryota</taxon>
        <taxon>Fungi</taxon>
        <taxon>Dikarya</taxon>
        <taxon>Ascomycota</taxon>
        <taxon>Pezizomycotina</taxon>
        <taxon>Sordariomycetes</taxon>
        <taxon>Hypocreomycetidae</taxon>
        <taxon>Hypocreales</taxon>
        <taxon>Clavicipitaceae</taxon>
        <taxon>Metarhizium</taxon>
    </lineage>
</organism>
<evidence type="ECO:0000313" key="1">
    <source>
        <dbReference type="EMBL" id="KAH0599119.1"/>
    </source>
</evidence>
<sequence>MTDSSYARRPLRLVSKDRGYSATVFGSCLHRRSPAPSSAGNSIRDENHHPLTLQKSRLHGDAGVHPSTFETLEANVPQRGGRETVNQIRPSSMAHPSRNAMSLLLHSRLSPPAYGRVSPMPQTSGIESQFIARLHHLCCFQQESSFHQASRTSRGHKPSLCFFFLQ</sequence>
<proteinExistence type="predicted"/>
<reference evidence="1 2" key="1">
    <citation type="submission" date="2020-07" db="EMBL/GenBank/DDBJ databases">
        <title>Metarhizium humberi genome.</title>
        <authorList>
            <person name="Lysoe E."/>
        </authorList>
    </citation>
    <scope>NUCLEOTIDE SEQUENCE [LARGE SCALE GENOMIC DNA]</scope>
    <source>
        <strain evidence="1 2">ESALQ1638</strain>
    </source>
</reference>
<keyword evidence="2" id="KW-1185">Reference proteome</keyword>
<evidence type="ECO:0000313" key="2">
    <source>
        <dbReference type="Proteomes" id="UP000764110"/>
    </source>
</evidence>
<dbReference type="AlphaFoldDB" id="A0A9P8SAA2"/>